<proteinExistence type="predicted"/>
<keyword evidence="1 3" id="KW-0732">Signal</keyword>
<accession>A0ABY4EKP2</accession>
<feature type="region of interest" description="Disordered" evidence="2">
    <location>
        <begin position="24"/>
        <end position="67"/>
    </location>
</feature>
<feature type="compositionally biased region" description="Low complexity" evidence="2">
    <location>
        <begin position="24"/>
        <end position="37"/>
    </location>
</feature>
<evidence type="ECO:0000259" key="4">
    <source>
        <dbReference type="Pfam" id="PF11611"/>
    </source>
</evidence>
<feature type="chain" id="PRO_5046288717" evidence="3">
    <location>
        <begin position="23"/>
        <end position="192"/>
    </location>
</feature>
<evidence type="ECO:0000313" key="5">
    <source>
        <dbReference type="EMBL" id="UOQ45040.1"/>
    </source>
</evidence>
<evidence type="ECO:0000256" key="1">
    <source>
        <dbReference type="ARBA" id="ARBA00022729"/>
    </source>
</evidence>
<feature type="signal peptide" evidence="3">
    <location>
        <begin position="1"/>
        <end position="22"/>
    </location>
</feature>
<name>A0ABY4EKP2_9BACI</name>
<dbReference type="PROSITE" id="PS51257">
    <property type="entry name" value="PROKAR_LIPOPROTEIN"/>
    <property type="match status" value="1"/>
</dbReference>
<dbReference type="RefSeq" id="WP_244711465.1">
    <property type="nucleotide sequence ID" value="NZ_CP095073.1"/>
</dbReference>
<evidence type="ECO:0000313" key="6">
    <source>
        <dbReference type="Proteomes" id="UP000831787"/>
    </source>
</evidence>
<feature type="domain" description="DUF4352" evidence="4">
    <location>
        <begin position="70"/>
        <end position="172"/>
    </location>
</feature>
<evidence type="ECO:0000256" key="2">
    <source>
        <dbReference type="SAM" id="MobiDB-lite"/>
    </source>
</evidence>
<dbReference type="InterPro" id="IPR029051">
    <property type="entry name" value="DUF4352"/>
</dbReference>
<dbReference type="Proteomes" id="UP000831787">
    <property type="component" value="Chromosome"/>
</dbReference>
<sequence length="192" mass="21021">MTKAMKSILLLFMLSIVLTACSSNTEGNSNDSSSDDPSSSEEKADGEPTESEGSSNFEDLGMGDTVDLDTNVGSFKVTLTGAEMKDKVQGEPTQQGTYVITKLKIENTGDEPLKVEDPISSMSLYNDTKESDVAWLLLGDQKEWKGELQPGESSSGELTFDTEKTQNYELALRYVDGEGKTLRWKFSANEMK</sequence>
<organism evidence="5 6">
    <name type="scientific">Halobacillus salinarum</name>
    <dbReference type="NCBI Taxonomy" id="2932257"/>
    <lineage>
        <taxon>Bacteria</taxon>
        <taxon>Bacillati</taxon>
        <taxon>Bacillota</taxon>
        <taxon>Bacilli</taxon>
        <taxon>Bacillales</taxon>
        <taxon>Bacillaceae</taxon>
        <taxon>Halobacillus</taxon>
    </lineage>
</organism>
<dbReference type="EMBL" id="CP095073">
    <property type="protein sequence ID" value="UOQ45040.1"/>
    <property type="molecule type" value="Genomic_DNA"/>
</dbReference>
<dbReference type="Pfam" id="PF11611">
    <property type="entry name" value="DUF4352"/>
    <property type="match status" value="1"/>
</dbReference>
<keyword evidence="6" id="KW-1185">Reference proteome</keyword>
<protein>
    <submittedName>
        <fullName evidence="5">DUF4352 domain-containing protein</fullName>
    </submittedName>
</protein>
<evidence type="ECO:0000256" key="3">
    <source>
        <dbReference type="SAM" id="SignalP"/>
    </source>
</evidence>
<gene>
    <name evidence="5" type="ORF">MUN89_03545</name>
</gene>
<reference evidence="5 6" key="1">
    <citation type="submission" date="2022-04" db="EMBL/GenBank/DDBJ databases">
        <title>Halobacillus sp. isolated from saltern.</title>
        <authorList>
            <person name="Won M."/>
            <person name="Lee C.-M."/>
            <person name="Woen H.-Y."/>
            <person name="Kwon S.-W."/>
        </authorList>
    </citation>
    <scope>NUCLEOTIDE SEQUENCE [LARGE SCALE GENOMIC DNA]</scope>
    <source>
        <strain evidence="5 6">SSBR10-3</strain>
    </source>
</reference>
<dbReference type="Gene3D" id="2.60.40.1240">
    <property type="match status" value="1"/>
</dbReference>
<dbReference type="InterPro" id="IPR029050">
    <property type="entry name" value="Immunoprotect_excell_Ig-like"/>
</dbReference>